<dbReference type="HOGENOM" id="CLU_034539_1_0_5"/>
<feature type="transmembrane region" description="Helical" evidence="1">
    <location>
        <begin position="173"/>
        <end position="193"/>
    </location>
</feature>
<feature type="transmembrane region" description="Helical" evidence="1">
    <location>
        <begin position="303"/>
        <end position="320"/>
    </location>
</feature>
<feature type="transmembrane region" description="Helical" evidence="1">
    <location>
        <begin position="82"/>
        <end position="112"/>
    </location>
</feature>
<evidence type="ECO:0008006" key="4">
    <source>
        <dbReference type="Google" id="ProtNLM"/>
    </source>
</evidence>
<dbReference type="Proteomes" id="UP000017862">
    <property type="component" value="Chromosome"/>
</dbReference>
<protein>
    <recommendedName>
        <fullName evidence="4">Integral membrane protein</fullName>
    </recommendedName>
</protein>
<feature type="transmembrane region" description="Helical" evidence="1">
    <location>
        <begin position="241"/>
        <end position="263"/>
    </location>
</feature>
<gene>
    <name evidence="2" type="ORF">lam_859</name>
</gene>
<organism evidence="2 3">
    <name type="scientific">Candidatus Liberibacter americanus str. Sao Paulo</name>
    <dbReference type="NCBI Taxonomy" id="1261131"/>
    <lineage>
        <taxon>Bacteria</taxon>
        <taxon>Pseudomonadati</taxon>
        <taxon>Pseudomonadota</taxon>
        <taxon>Alphaproteobacteria</taxon>
        <taxon>Hyphomicrobiales</taxon>
        <taxon>Rhizobiaceae</taxon>
        <taxon>Liberibacter</taxon>
    </lineage>
</organism>
<dbReference type="EMBL" id="CP006604">
    <property type="protein sequence ID" value="AHA28198.1"/>
    <property type="molecule type" value="Genomic_DNA"/>
</dbReference>
<keyword evidence="1" id="KW-0472">Membrane</keyword>
<keyword evidence="3" id="KW-1185">Reference proteome</keyword>
<reference evidence="2 3" key="1">
    <citation type="journal article" date="2014" name="Mol. Plant Microbe Interact.">
        <title>The complete genome sequence of Candidatus Liberibacter americanus, associated with citrus Huanglongbing.</title>
        <authorList>
            <person name="Wulff N.A."/>
            <person name="Zhang S."/>
            <person name="Setubal J.C."/>
            <person name="Almeida N.F."/>
            <person name="Martins E.C."/>
            <person name="Harakava R."/>
            <person name="Kumar D."/>
            <person name="Rangel L.T."/>
            <person name="Foissac X."/>
            <person name="Bove J."/>
            <person name="Gabriel D.W."/>
        </authorList>
    </citation>
    <scope>NUCLEOTIDE SEQUENCE [LARGE SCALE GENOMIC DNA]</scope>
    <source>
        <strain evidence="2 3">Sao Paulo</strain>
    </source>
</reference>
<dbReference type="NCBIfam" id="NF010620">
    <property type="entry name" value="PRK14013.2-6"/>
    <property type="match status" value="1"/>
</dbReference>
<evidence type="ECO:0000313" key="2">
    <source>
        <dbReference type="EMBL" id="AHA28198.1"/>
    </source>
</evidence>
<dbReference type="Pfam" id="PF04332">
    <property type="entry name" value="DUF475"/>
    <property type="match status" value="1"/>
</dbReference>
<sequence>MKNSTLLKSVIYHCRWSIFITIIAILLSIWIGWTTTKTVSLTIETVYICIILAIMEISLSFDNSIINARNLQKMSPIWQKRFMTWGILIAVFGMRIIFPIVIVCVSASINPIEAINIAIFNPSDYLKIITNAHLPIAGFGGTFLMMVSLNFFFDTKKNVHWISFLERHISRFARIKGLKIILVYLFIIGISSRLKTDDIYILLYSSVFALIIFYAINFLELIISTNNNKKIAGQTKYGLSLFLYLEIIDASMSFDGVISSFAITKNFPIIIIGLAIGAVYVRSMTIFILKTGIINKYKYLEHGSFYAIFVLSMVMFLQTIFNIPEIFTGTSSVILIISSVISSMYSDSNHLTKRL</sequence>
<feature type="transmembrane region" description="Helical" evidence="1">
    <location>
        <begin position="12"/>
        <end position="33"/>
    </location>
</feature>
<evidence type="ECO:0000256" key="1">
    <source>
        <dbReference type="SAM" id="Phobius"/>
    </source>
</evidence>
<dbReference type="RefSeq" id="WP_023466374.1">
    <property type="nucleotide sequence ID" value="NC_022793.1"/>
</dbReference>
<evidence type="ECO:0000313" key="3">
    <source>
        <dbReference type="Proteomes" id="UP000017862"/>
    </source>
</evidence>
<dbReference type="AlphaFoldDB" id="U6B5S1"/>
<dbReference type="PANTHER" id="PTHR30238:SF4">
    <property type="entry name" value="SLL1022 PROTEIN"/>
    <property type="match status" value="1"/>
</dbReference>
<dbReference type="eggNOG" id="COG2899">
    <property type="taxonomic scope" value="Bacteria"/>
</dbReference>
<dbReference type="PANTHER" id="PTHR30238">
    <property type="entry name" value="MEMBRANE BOUND PREDICTED REDOX MODULATOR"/>
    <property type="match status" value="1"/>
</dbReference>
<feature type="transmembrane region" description="Helical" evidence="1">
    <location>
        <begin position="326"/>
        <end position="345"/>
    </location>
</feature>
<dbReference type="KEGG" id="lar:lam_859"/>
<feature type="transmembrane region" description="Helical" evidence="1">
    <location>
        <begin position="269"/>
        <end position="291"/>
    </location>
</feature>
<accession>U6B5S1</accession>
<dbReference type="InterPro" id="IPR007427">
    <property type="entry name" value="DUF475"/>
</dbReference>
<feature type="transmembrane region" description="Helical" evidence="1">
    <location>
        <begin position="199"/>
        <end position="220"/>
    </location>
</feature>
<keyword evidence="1" id="KW-0812">Transmembrane</keyword>
<feature type="transmembrane region" description="Helical" evidence="1">
    <location>
        <begin position="39"/>
        <end position="61"/>
    </location>
</feature>
<dbReference type="PATRIC" id="fig|1261131.3.peg.827"/>
<feature type="transmembrane region" description="Helical" evidence="1">
    <location>
        <begin position="132"/>
        <end position="153"/>
    </location>
</feature>
<name>U6B5S1_9HYPH</name>
<keyword evidence="1" id="KW-1133">Transmembrane helix</keyword>
<proteinExistence type="predicted"/>